<evidence type="ECO:0000259" key="10">
    <source>
        <dbReference type="Pfam" id="PF00288"/>
    </source>
</evidence>
<dbReference type="GO" id="GO:0016114">
    <property type="term" value="P:terpenoid biosynthetic process"/>
    <property type="evidence" value="ECO:0007669"/>
    <property type="project" value="InterPro"/>
</dbReference>
<dbReference type="SUPFAM" id="SSF54211">
    <property type="entry name" value="Ribosomal protein S5 domain 2-like"/>
    <property type="match status" value="1"/>
</dbReference>
<dbReference type="PANTHER" id="PTHR43527">
    <property type="entry name" value="4-DIPHOSPHOCYTIDYL-2-C-METHYL-D-ERYTHRITOL KINASE, CHLOROPLASTIC"/>
    <property type="match status" value="1"/>
</dbReference>
<dbReference type="KEGG" id="bwa:HLV38_04820"/>
<dbReference type="AlphaFoldDB" id="A0A6M8J1T0"/>
<evidence type="ECO:0000259" key="11">
    <source>
        <dbReference type="Pfam" id="PF08544"/>
    </source>
</evidence>
<dbReference type="EC" id="2.7.1.148" evidence="2 9"/>
<dbReference type="GO" id="GO:0005524">
    <property type="term" value="F:ATP binding"/>
    <property type="evidence" value="ECO:0007669"/>
    <property type="project" value="UniProtKB-UniRule"/>
</dbReference>
<comment type="function">
    <text evidence="9">Catalyzes the phosphorylation of the position 2 hydroxy group of 4-diphosphocytidyl-2C-methyl-D-erythritol.</text>
</comment>
<evidence type="ECO:0000256" key="8">
    <source>
        <dbReference type="ARBA" id="ARBA00032554"/>
    </source>
</evidence>
<dbReference type="GO" id="GO:0050515">
    <property type="term" value="F:4-(cytidine 5'-diphospho)-2-C-methyl-D-erythritol kinase activity"/>
    <property type="evidence" value="ECO:0007669"/>
    <property type="project" value="UniProtKB-UniRule"/>
</dbReference>
<name>A0A6M8J1T0_9ACTN</name>
<dbReference type="GO" id="GO:0019288">
    <property type="term" value="P:isopentenyl diphosphate biosynthetic process, methylerythritol 4-phosphate pathway"/>
    <property type="evidence" value="ECO:0007669"/>
    <property type="project" value="UniProtKB-UniRule"/>
</dbReference>
<dbReference type="HAMAP" id="MF_00061">
    <property type="entry name" value="IspE"/>
    <property type="match status" value="1"/>
</dbReference>
<evidence type="ECO:0000256" key="2">
    <source>
        <dbReference type="ARBA" id="ARBA00012052"/>
    </source>
</evidence>
<feature type="binding site" evidence="9">
    <location>
        <begin position="171"/>
        <end position="181"/>
    </location>
    <ligand>
        <name>ATP</name>
        <dbReference type="ChEBI" id="CHEBI:30616"/>
    </ligand>
</feature>
<keyword evidence="6 9" id="KW-0418">Kinase</keyword>
<protein>
    <recommendedName>
        <fullName evidence="3 9">4-diphosphocytidyl-2-C-methyl-D-erythritol kinase</fullName>
        <shortName evidence="9">CMK</shortName>
        <ecNumber evidence="2 9">2.7.1.148</ecNumber>
    </recommendedName>
    <alternativeName>
        <fullName evidence="8 9">4-(cytidine-5'-diphospho)-2-C-methyl-D-erythritol kinase</fullName>
    </alternativeName>
</protein>
<keyword evidence="4 9" id="KW-0808">Transferase</keyword>
<gene>
    <name evidence="9" type="primary">ispE</name>
    <name evidence="12" type="ORF">HLV38_04820</name>
</gene>
<feature type="domain" description="GHMP kinase N-terminal" evidence="10">
    <location>
        <begin position="141"/>
        <end position="221"/>
    </location>
</feature>
<accession>A0A6M8J1T0</accession>
<dbReference type="Gene3D" id="3.30.230.10">
    <property type="match status" value="1"/>
</dbReference>
<evidence type="ECO:0000256" key="4">
    <source>
        <dbReference type="ARBA" id="ARBA00022679"/>
    </source>
</evidence>
<evidence type="ECO:0000256" key="1">
    <source>
        <dbReference type="ARBA" id="ARBA00009684"/>
    </source>
</evidence>
<feature type="domain" description="GHMP kinase C-terminal" evidence="11">
    <location>
        <begin position="294"/>
        <end position="338"/>
    </location>
</feature>
<keyword evidence="7 9" id="KW-0067">ATP-binding</keyword>
<dbReference type="Pfam" id="PF08544">
    <property type="entry name" value="GHMP_kinases_C"/>
    <property type="match status" value="1"/>
</dbReference>
<dbReference type="InterPro" id="IPR036554">
    <property type="entry name" value="GHMP_kinase_C_sf"/>
</dbReference>
<evidence type="ECO:0000256" key="7">
    <source>
        <dbReference type="ARBA" id="ARBA00022840"/>
    </source>
</evidence>
<feature type="active site" evidence="9">
    <location>
        <position position="75"/>
    </location>
</feature>
<dbReference type="InterPro" id="IPR013750">
    <property type="entry name" value="GHMP_kinase_C_dom"/>
</dbReference>
<dbReference type="Gene3D" id="3.30.70.890">
    <property type="entry name" value="GHMP kinase, C-terminal domain"/>
    <property type="match status" value="1"/>
</dbReference>
<dbReference type="InterPro" id="IPR004424">
    <property type="entry name" value="IspE"/>
</dbReference>
<evidence type="ECO:0000256" key="9">
    <source>
        <dbReference type="HAMAP-Rule" id="MF_00061"/>
    </source>
</evidence>
<dbReference type="InterPro" id="IPR014721">
    <property type="entry name" value="Ribsml_uS5_D2-typ_fold_subgr"/>
</dbReference>
<dbReference type="PANTHER" id="PTHR43527:SF2">
    <property type="entry name" value="4-DIPHOSPHOCYTIDYL-2-C-METHYL-D-ERYTHRITOL KINASE, CHLOROPLASTIC"/>
    <property type="match status" value="1"/>
</dbReference>
<evidence type="ECO:0000256" key="3">
    <source>
        <dbReference type="ARBA" id="ARBA00017473"/>
    </source>
</evidence>
<dbReference type="InterPro" id="IPR020568">
    <property type="entry name" value="Ribosomal_Su5_D2-typ_SF"/>
</dbReference>
<feature type="active site" evidence="9">
    <location>
        <position position="213"/>
    </location>
</feature>
<keyword evidence="13" id="KW-1185">Reference proteome</keyword>
<dbReference type="InterPro" id="IPR006204">
    <property type="entry name" value="GHMP_kinase_N_dom"/>
</dbReference>
<evidence type="ECO:0000256" key="5">
    <source>
        <dbReference type="ARBA" id="ARBA00022741"/>
    </source>
</evidence>
<organism evidence="12 13">
    <name type="scientific">Berryella wangjianweii</name>
    <dbReference type="NCBI Taxonomy" id="2734634"/>
    <lineage>
        <taxon>Bacteria</taxon>
        <taxon>Bacillati</taxon>
        <taxon>Actinomycetota</taxon>
        <taxon>Coriobacteriia</taxon>
        <taxon>Eggerthellales</taxon>
        <taxon>Eggerthellaceae</taxon>
        <taxon>Berryella</taxon>
    </lineage>
</organism>
<keyword evidence="5 9" id="KW-0547">Nucleotide-binding</keyword>
<evidence type="ECO:0000256" key="6">
    <source>
        <dbReference type="ARBA" id="ARBA00022777"/>
    </source>
</evidence>
<reference evidence="13" key="1">
    <citation type="submission" date="2020-05" db="EMBL/GenBank/DDBJ databases">
        <title>Novel species in genus Nocardioides.</title>
        <authorList>
            <person name="Zhang G."/>
        </authorList>
    </citation>
    <scope>NUCLEOTIDE SEQUENCE [LARGE SCALE GENOMIC DNA]</scope>
    <source>
        <strain evidence="13">zg-1050</strain>
    </source>
</reference>
<comment type="similarity">
    <text evidence="1 9">Belongs to the GHMP kinase family. IspE subfamily.</text>
</comment>
<evidence type="ECO:0000313" key="13">
    <source>
        <dbReference type="Proteomes" id="UP000503297"/>
    </source>
</evidence>
<comment type="catalytic activity">
    <reaction evidence="9">
        <text>4-CDP-2-C-methyl-D-erythritol + ATP = 4-CDP-2-C-methyl-D-erythritol 2-phosphate + ADP + H(+)</text>
        <dbReference type="Rhea" id="RHEA:18437"/>
        <dbReference type="ChEBI" id="CHEBI:15378"/>
        <dbReference type="ChEBI" id="CHEBI:30616"/>
        <dbReference type="ChEBI" id="CHEBI:57823"/>
        <dbReference type="ChEBI" id="CHEBI:57919"/>
        <dbReference type="ChEBI" id="CHEBI:456216"/>
        <dbReference type="EC" id="2.7.1.148"/>
    </reaction>
</comment>
<sequence length="368" mass="37974">MSCEGSQQENRASAVGRADGAAALDGPRLRADADAGRVDAAAERPLVDLFAEARSVQCDDRLATGGWLRLAAPAKVNLHLEVGAADHRGFHHVDTVLHALALHDVLSMRLRPAKPGAGLQLAVSARGRGDVQAPDVPGSQNIAHRAVETLARLLGRTHDELIELVIDKHVPAQAGLGGGSSDAAAALVGAARLWGIDPECPEVMEAARQLGSDVPFFLVGGAALFTGRGERLVRALRPRRGIVALVKPAGGVPTAQAYRAFDRLAAAGGGAPAPAGGLLQRAVGAEEVPLFNSLAPASEQVLPELAEVRAWIGAQPGVREALLCGSGACTFAVCDSSEACLRLVGQAKARGWWARATSFAPLRAAVVG</sequence>
<dbReference type="UniPathway" id="UPA00056">
    <property type="reaction ID" value="UER00094"/>
</dbReference>
<proteinExistence type="inferred from homology"/>
<dbReference type="SUPFAM" id="SSF55060">
    <property type="entry name" value="GHMP Kinase, C-terminal domain"/>
    <property type="match status" value="1"/>
</dbReference>
<evidence type="ECO:0000313" key="12">
    <source>
        <dbReference type="EMBL" id="QKF07514.1"/>
    </source>
</evidence>
<dbReference type="Proteomes" id="UP000503297">
    <property type="component" value="Chromosome"/>
</dbReference>
<comment type="pathway">
    <text evidence="9">Isoprenoid biosynthesis; isopentenyl diphosphate biosynthesis via DXP pathway; isopentenyl diphosphate from 1-deoxy-D-xylulose 5-phosphate: step 3/6.</text>
</comment>
<keyword evidence="9" id="KW-0414">Isoprene biosynthesis</keyword>
<dbReference type="RefSeq" id="WP_173164679.1">
    <property type="nucleotide sequence ID" value="NZ_CP053716.1"/>
</dbReference>
<dbReference type="EMBL" id="CP053716">
    <property type="protein sequence ID" value="QKF07514.1"/>
    <property type="molecule type" value="Genomic_DNA"/>
</dbReference>
<dbReference type="Pfam" id="PF00288">
    <property type="entry name" value="GHMP_kinases_N"/>
    <property type="match status" value="1"/>
</dbReference>